<dbReference type="PANTHER" id="PTHR11960:SF71">
    <property type="entry name" value="TRANSLATION INITIATION FACTOR 4E"/>
    <property type="match status" value="1"/>
</dbReference>
<evidence type="ECO:0000256" key="1">
    <source>
        <dbReference type="RuleBase" id="RU004374"/>
    </source>
</evidence>
<dbReference type="GO" id="GO:0000340">
    <property type="term" value="F:RNA 7-methylguanosine cap binding"/>
    <property type="evidence" value="ECO:0007669"/>
    <property type="project" value="TreeGrafter"/>
</dbReference>
<keyword evidence="1" id="KW-0694">RNA-binding</keyword>
<feature type="compositionally biased region" description="Polar residues" evidence="2">
    <location>
        <begin position="117"/>
        <end position="126"/>
    </location>
</feature>
<dbReference type="AlphaFoldDB" id="A0A0F7SXM5"/>
<dbReference type="InterPro" id="IPR023398">
    <property type="entry name" value="TIF_eIF4e-like"/>
</dbReference>
<dbReference type="PANTHER" id="PTHR11960">
    <property type="entry name" value="EUKARYOTIC TRANSLATION INITIATION FACTOR 4E RELATED"/>
    <property type="match status" value="1"/>
</dbReference>
<dbReference type="SUPFAM" id="SSF55418">
    <property type="entry name" value="eIF4e-like"/>
    <property type="match status" value="1"/>
</dbReference>
<feature type="compositionally biased region" description="Low complexity" evidence="2">
    <location>
        <begin position="135"/>
        <end position="157"/>
    </location>
</feature>
<feature type="compositionally biased region" description="Low complexity" evidence="2">
    <location>
        <begin position="250"/>
        <end position="277"/>
    </location>
</feature>
<organism evidence="3">
    <name type="scientific">Phaffia rhodozyma</name>
    <name type="common">Yeast</name>
    <name type="synonym">Xanthophyllomyces dendrorhous</name>
    <dbReference type="NCBI Taxonomy" id="264483"/>
    <lineage>
        <taxon>Eukaryota</taxon>
        <taxon>Fungi</taxon>
        <taxon>Dikarya</taxon>
        <taxon>Basidiomycota</taxon>
        <taxon>Agaricomycotina</taxon>
        <taxon>Tremellomycetes</taxon>
        <taxon>Cystofilobasidiales</taxon>
        <taxon>Mrakiaceae</taxon>
        <taxon>Phaffia</taxon>
    </lineage>
</organism>
<proteinExistence type="inferred from homology"/>
<keyword evidence="1" id="KW-0396">Initiation factor</keyword>
<accession>A0A0F7SXM5</accession>
<feature type="region of interest" description="Disordered" evidence="2">
    <location>
        <begin position="1"/>
        <end position="300"/>
    </location>
</feature>
<evidence type="ECO:0000256" key="2">
    <source>
        <dbReference type="SAM" id="MobiDB-lite"/>
    </source>
</evidence>
<feature type="compositionally biased region" description="Low complexity" evidence="2">
    <location>
        <begin position="218"/>
        <end position="243"/>
    </location>
</feature>
<feature type="compositionally biased region" description="Low complexity" evidence="2">
    <location>
        <begin position="11"/>
        <end position="33"/>
    </location>
</feature>
<protein>
    <submittedName>
        <fullName evidence="3">Protein ife-isoform a</fullName>
    </submittedName>
</protein>
<comment type="similarity">
    <text evidence="1">Belongs to the eukaryotic initiation factor 4E family.</text>
</comment>
<evidence type="ECO:0000313" key="3">
    <source>
        <dbReference type="EMBL" id="CED84923.1"/>
    </source>
</evidence>
<dbReference type="InterPro" id="IPR001040">
    <property type="entry name" value="TIF_eIF_4E"/>
</dbReference>
<sequence>MSSAETPVAVSTGLSISPSTTSLLSTSPSGVSLAKSLPVPPRPSTTPIKGQMSRRLTSESNPSSPNGSSSVKQPKPTPASKSVQDLVTQFELRASPSKDEVSGGRPTASPLKRSVSGLASSLNGNGTRVAGNGDAAKATAPAAVTTSTTSSSSDHPSAPSPVTSPSPQTSGLPAAPLVSVFTKSTPEVSTASEEPTTKGAKPIETEPKSADAAVAVISESATSTSTDASATHDSSNAPTSETPTTPPAAPSTAVAPVSTESTNSTSPSPAVSSAIPAAPSPSVPDATPSEAPSDAPSLASGPHPLNSAYCLFFQDTSPTKKASSTAEDTHNAYSHGQKLIFTVQTVEEFCSSWNALRSYIRTVVNSNDGLVGLKHDSNLNFFREGVKPMWEDPMNAKGGRLTIACQKGQIDVMYTQIVLLLVGSVVEIDSCPTTSSGGTICGAVASRRGRGDRIELWLGGETTPDANWITRVKDVLATQLNMPEIRDVKYRKHF</sequence>
<dbReference type="EMBL" id="LN483166">
    <property type="protein sequence ID" value="CED84923.1"/>
    <property type="molecule type" value="Genomic_DNA"/>
</dbReference>
<keyword evidence="1" id="KW-0648">Protein biosynthesis</keyword>
<dbReference type="Gene3D" id="3.30.760.10">
    <property type="entry name" value="RNA Cap, Translation Initiation Factor Eif4e"/>
    <property type="match status" value="1"/>
</dbReference>
<feature type="compositionally biased region" description="Polar residues" evidence="2">
    <location>
        <begin position="181"/>
        <end position="194"/>
    </location>
</feature>
<dbReference type="GO" id="GO:0016281">
    <property type="term" value="C:eukaryotic translation initiation factor 4F complex"/>
    <property type="evidence" value="ECO:0007669"/>
    <property type="project" value="TreeGrafter"/>
</dbReference>
<reference evidence="3" key="1">
    <citation type="submission" date="2014-08" db="EMBL/GenBank/DDBJ databases">
        <authorList>
            <person name="Sharma Rahul"/>
            <person name="Thines Marco"/>
        </authorList>
    </citation>
    <scope>NUCLEOTIDE SEQUENCE</scope>
</reference>
<dbReference type="Pfam" id="PF01652">
    <property type="entry name" value="IF4E"/>
    <property type="match status" value="1"/>
</dbReference>
<name>A0A0F7SXM5_PHARH</name>
<dbReference type="GO" id="GO:0003743">
    <property type="term" value="F:translation initiation factor activity"/>
    <property type="evidence" value="ECO:0007669"/>
    <property type="project" value="UniProtKB-KW"/>
</dbReference>
<feature type="compositionally biased region" description="Low complexity" evidence="2">
    <location>
        <begin position="58"/>
        <end position="70"/>
    </location>
</feature>